<accession>A0ABW8J8Y8</accession>
<evidence type="ECO:0000313" key="3">
    <source>
        <dbReference type="EMBL" id="MFK2878773.1"/>
    </source>
</evidence>
<dbReference type="GO" id="GO:0016746">
    <property type="term" value="F:acyltransferase activity"/>
    <property type="evidence" value="ECO:0007669"/>
    <property type="project" value="UniProtKB-KW"/>
</dbReference>
<feature type="transmembrane region" description="Helical" evidence="1">
    <location>
        <begin position="390"/>
        <end position="412"/>
    </location>
</feature>
<protein>
    <submittedName>
        <fullName evidence="3">Acyltransferase</fullName>
    </submittedName>
</protein>
<gene>
    <name evidence="3" type="ORF">ISP25_17005</name>
</gene>
<evidence type="ECO:0000256" key="1">
    <source>
        <dbReference type="SAM" id="Phobius"/>
    </source>
</evidence>
<feature type="domain" description="Acyltransferase 3" evidence="2">
    <location>
        <begin position="40"/>
        <end position="348"/>
    </location>
</feature>
<sequence>MNAVDCIRPSFFQQLPGRMRRVLFSNNGTVLESIATHDNNYNLIRFALAAAVIFFHASYLAGSSAPDVLSSHLQPITDLGGLAVQCFFFLSGLFVSQSLSKDASLIDFSVKRFMRIFPGLFTCTVVCVVVLAAASCGWDFWKSLAIPDTYDYILKTGTLIHLQWSIPGVLLNNPVQTINGSIHTLPSELKMYVMLGLLGFAGLVRSKNYFRISAFALLSLMIVVGRPVLALWRVPDDAFAMVFLFIAGMLVYACADQIRINLAQGGVLIFALCLSGSVALLNAIALYAFVIWLMLYWGQLPWLRKLLHPRTDPSYGMYIYGWPSEQLVKIAYPAASANVVALAALFVAFGAALLSWKYIEKPCMDMGKDITQRRSSISELRASFSSGKHWVVSFRCQAALLVICLGLSWLTFRVNLLPTTMMAARIVDFGPKEIPARSGGDNKSGVDSALWLKLSSPPPAGAKVLFAGHYLDTTVSIQSSTVTAILPASLLNVGKKRIFLRGFVNQKMQQSNTVLMIVGH</sequence>
<reference evidence="3 4" key="1">
    <citation type="submission" date="2020-10" db="EMBL/GenBank/DDBJ databases">
        <title>Phylogeny of dyella-like bacteria.</title>
        <authorList>
            <person name="Fu J."/>
        </authorList>
    </citation>
    <scope>NUCLEOTIDE SEQUENCE [LARGE SCALE GENOMIC DNA]</scope>
    <source>
        <strain evidence="3 4">KACC 19113</strain>
    </source>
</reference>
<feature type="transmembrane region" description="Helical" evidence="1">
    <location>
        <begin position="189"/>
        <end position="205"/>
    </location>
</feature>
<dbReference type="PANTHER" id="PTHR23028:SF53">
    <property type="entry name" value="ACYL_TRANSF_3 DOMAIN-CONTAINING PROTEIN"/>
    <property type="match status" value="1"/>
</dbReference>
<keyword evidence="1" id="KW-0812">Transmembrane</keyword>
<feature type="transmembrane region" description="Helical" evidence="1">
    <location>
        <begin position="212"/>
        <end position="232"/>
    </location>
</feature>
<feature type="transmembrane region" description="Helical" evidence="1">
    <location>
        <begin position="43"/>
        <end position="61"/>
    </location>
</feature>
<keyword evidence="1" id="KW-0472">Membrane</keyword>
<evidence type="ECO:0000313" key="4">
    <source>
        <dbReference type="Proteomes" id="UP001620339"/>
    </source>
</evidence>
<dbReference type="InterPro" id="IPR002656">
    <property type="entry name" value="Acyl_transf_3_dom"/>
</dbReference>
<organism evidence="3 4">
    <name type="scientific">Rhodanobacter hydrolyticus</name>
    <dbReference type="NCBI Taxonomy" id="2250595"/>
    <lineage>
        <taxon>Bacteria</taxon>
        <taxon>Pseudomonadati</taxon>
        <taxon>Pseudomonadota</taxon>
        <taxon>Gammaproteobacteria</taxon>
        <taxon>Lysobacterales</taxon>
        <taxon>Rhodanobacteraceae</taxon>
        <taxon>Rhodanobacter</taxon>
    </lineage>
</organism>
<evidence type="ECO:0000259" key="2">
    <source>
        <dbReference type="Pfam" id="PF01757"/>
    </source>
</evidence>
<dbReference type="Proteomes" id="UP001620339">
    <property type="component" value="Unassembled WGS sequence"/>
</dbReference>
<feature type="transmembrane region" description="Helical" evidence="1">
    <location>
        <begin position="330"/>
        <end position="356"/>
    </location>
</feature>
<proteinExistence type="predicted"/>
<feature type="transmembrane region" description="Helical" evidence="1">
    <location>
        <begin position="267"/>
        <end position="297"/>
    </location>
</feature>
<dbReference type="EMBL" id="JADIKK010000008">
    <property type="protein sequence ID" value="MFK2878773.1"/>
    <property type="molecule type" value="Genomic_DNA"/>
</dbReference>
<comment type="caution">
    <text evidence="3">The sequence shown here is derived from an EMBL/GenBank/DDBJ whole genome shotgun (WGS) entry which is preliminary data.</text>
</comment>
<keyword evidence="3" id="KW-0012">Acyltransferase</keyword>
<name>A0ABW8J8Y8_9GAMM</name>
<keyword evidence="1" id="KW-1133">Transmembrane helix</keyword>
<dbReference type="RefSeq" id="WP_404615591.1">
    <property type="nucleotide sequence ID" value="NZ_JADIKK010000008.1"/>
</dbReference>
<dbReference type="PANTHER" id="PTHR23028">
    <property type="entry name" value="ACETYLTRANSFERASE"/>
    <property type="match status" value="1"/>
</dbReference>
<feature type="transmembrane region" description="Helical" evidence="1">
    <location>
        <begin position="116"/>
        <end position="141"/>
    </location>
</feature>
<dbReference type="Pfam" id="PF01757">
    <property type="entry name" value="Acyl_transf_3"/>
    <property type="match status" value="1"/>
</dbReference>
<keyword evidence="4" id="KW-1185">Reference proteome</keyword>
<dbReference type="InterPro" id="IPR050879">
    <property type="entry name" value="Acyltransferase_3"/>
</dbReference>
<feature type="transmembrane region" description="Helical" evidence="1">
    <location>
        <begin position="238"/>
        <end position="255"/>
    </location>
</feature>
<keyword evidence="3" id="KW-0808">Transferase</keyword>
<feature type="transmembrane region" description="Helical" evidence="1">
    <location>
        <begin position="73"/>
        <end position="95"/>
    </location>
</feature>